<evidence type="ECO:0000256" key="7">
    <source>
        <dbReference type="ARBA" id="ARBA00023242"/>
    </source>
</evidence>
<keyword evidence="4" id="KW-0540">Nuclease</keyword>
<proteinExistence type="inferred from homology"/>
<evidence type="ECO:0000256" key="6">
    <source>
        <dbReference type="ARBA" id="ARBA00022801"/>
    </source>
</evidence>
<dbReference type="GO" id="GO:0016787">
    <property type="term" value="F:hydrolase activity"/>
    <property type="evidence" value="ECO:0007669"/>
    <property type="project" value="UniProtKB-KW"/>
</dbReference>
<dbReference type="OrthoDB" id="1696965at2759"/>
<keyword evidence="5" id="KW-0479">Metal-binding</keyword>
<evidence type="ECO:0000256" key="5">
    <source>
        <dbReference type="ARBA" id="ARBA00022723"/>
    </source>
</evidence>
<dbReference type="GO" id="GO:0046872">
    <property type="term" value="F:metal ion binding"/>
    <property type="evidence" value="ECO:0007669"/>
    <property type="project" value="UniProtKB-KW"/>
</dbReference>
<dbReference type="PANTHER" id="PTHR22930">
    <property type="match status" value="1"/>
</dbReference>
<comment type="caution">
    <text evidence="9">The sequence shown here is derived from an EMBL/GenBank/DDBJ whole genome shotgun (WGS) entry which is preliminary data.</text>
</comment>
<name>A0A9P0L9N0_ACAOB</name>
<dbReference type="GO" id="GO:0004518">
    <property type="term" value="F:nuclease activity"/>
    <property type="evidence" value="ECO:0007669"/>
    <property type="project" value="UniProtKB-KW"/>
</dbReference>
<gene>
    <name evidence="9" type="ORF">ACAOBT_LOCUS20214</name>
</gene>
<keyword evidence="7" id="KW-0539">Nucleus</keyword>
<comment type="cofactor">
    <cofactor evidence="1">
        <name>a divalent metal cation</name>
        <dbReference type="ChEBI" id="CHEBI:60240"/>
    </cofactor>
</comment>
<comment type="subcellular location">
    <subcellularLocation>
        <location evidence="2">Nucleus</location>
    </subcellularLocation>
</comment>
<keyword evidence="6" id="KW-0378">Hydrolase</keyword>
<evidence type="ECO:0000256" key="2">
    <source>
        <dbReference type="ARBA" id="ARBA00004123"/>
    </source>
</evidence>
<organism evidence="9 10">
    <name type="scientific">Acanthoscelides obtectus</name>
    <name type="common">Bean weevil</name>
    <name type="synonym">Bruchus obtectus</name>
    <dbReference type="NCBI Taxonomy" id="200917"/>
    <lineage>
        <taxon>Eukaryota</taxon>
        <taxon>Metazoa</taxon>
        <taxon>Ecdysozoa</taxon>
        <taxon>Arthropoda</taxon>
        <taxon>Hexapoda</taxon>
        <taxon>Insecta</taxon>
        <taxon>Pterygota</taxon>
        <taxon>Neoptera</taxon>
        <taxon>Endopterygota</taxon>
        <taxon>Coleoptera</taxon>
        <taxon>Polyphaga</taxon>
        <taxon>Cucujiformia</taxon>
        <taxon>Chrysomeloidea</taxon>
        <taxon>Chrysomelidae</taxon>
        <taxon>Bruchinae</taxon>
        <taxon>Bruchini</taxon>
        <taxon>Acanthoscelides</taxon>
    </lineage>
</organism>
<dbReference type="Pfam" id="PF13359">
    <property type="entry name" value="DDE_Tnp_4"/>
    <property type="match status" value="1"/>
</dbReference>
<dbReference type="PANTHER" id="PTHR22930:SF269">
    <property type="entry name" value="NUCLEASE HARBI1-LIKE PROTEIN"/>
    <property type="match status" value="1"/>
</dbReference>
<dbReference type="AlphaFoldDB" id="A0A9P0L9N0"/>
<feature type="non-terminal residue" evidence="9">
    <location>
        <position position="273"/>
    </location>
</feature>
<reference evidence="9" key="1">
    <citation type="submission" date="2022-03" db="EMBL/GenBank/DDBJ databases">
        <authorList>
            <person name="Sayadi A."/>
        </authorList>
    </citation>
    <scope>NUCLEOTIDE SEQUENCE</scope>
</reference>
<dbReference type="InterPro" id="IPR045249">
    <property type="entry name" value="HARBI1-like"/>
</dbReference>
<keyword evidence="10" id="KW-1185">Reference proteome</keyword>
<evidence type="ECO:0000256" key="1">
    <source>
        <dbReference type="ARBA" id="ARBA00001968"/>
    </source>
</evidence>
<sequence length="273" mass="31045">YLSTGLSYGAISDAFKIGTSTVHYIIAEVCTAIWDKLASIHMPEPTTNLFLRSSTLYMQKWNLPNCVGAIDGKHIRVKCPANSGSMYYNYKGYYSIVLQALADAQYRFIAIEVGKQSDGGIFSESTLYRRLKNGTFNMPADTELPQTNINCPFMTFPRRELDDLKRTFNERLSRARRVVESSFGILESKWRLLQKPIETTPDLADKIVKCMCVLHNIVIDKDGMDELMLHEIDQQSSNFGETEQLSPTVNTRSTRRALTTRLAFAQYFLNHPV</sequence>
<dbReference type="GO" id="GO:0005634">
    <property type="term" value="C:nucleus"/>
    <property type="evidence" value="ECO:0007669"/>
    <property type="project" value="UniProtKB-SubCell"/>
</dbReference>
<evidence type="ECO:0000256" key="4">
    <source>
        <dbReference type="ARBA" id="ARBA00022722"/>
    </source>
</evidence>
<evidence type="ECO:0000259" key="8">
    <source>
        <dbReference type="Pfam" id="PF13359"/>
    </source>
</evidence>
<accession>A0A9P0L9N0</accession>
<protein>
    <recommendedName>
        <fullName evidence="8">DDE Tnp4 domain-containing protein</fullName>
    </recommendedName>
</protein>
<feature type="domain" description="DDE Tnp4" evidence="8">
    <location>
        <begin position="70"/>
        <end position="216"/>
    </location>
</feature>
<dbReference type="InterPro" id="IPR027806">
    <property type="entry name" value="HARBI1_dom"/>
</dbReference>
<comment type="similarity">
    <text evidence="3">Belongs to the HARBI1 family.</text>
</comment>
<evidence type="ECO:0000256" key="3">
    <source>
        <dbReference type="ARBA" id="ARBA00006958"/>
    </source>
</evidence>
<dbReference type="EMBL" id="CAKOFQ010007110">
    <property type="protein sequence ID" value="CAH1991371.1"/>
    <property type="molecule type" value="Genomic_DNA"/>
</dbReference>
<dbReference type="Proteomes" id="UP001152888">
    <property type="component" value="Unassembled WGS sequence"/>
</dbReference>
<evidence type="ECO:0000313" key="10">
    <source>
        <dbReference type="Proteomes" id="UP001152888"/>
    </source>
</evidence>
<evidence type="ECO:0000313" key="9">
    <source>
        <dbReference type="EMBL" id="CAH1991371.1"/>
    </source>
</evidence>